<dbReference type="InterPro" id="IPR058240">
    <property type="entry name" value="rSAM_sf"/>
</dbReference>
<dbReference type="Proteomes" id="UP000233350">
    <property type="component" value="Unassembled WGS sequence"/>
</dbReference>
<evidence type="ECO:0000256" key="6">
    <source>
        <dbReference type="ARBA" id="ARBA00022603"/>
    </source>
</evidence>
<feature type="binding site" evidence="14">
    <location>
        <begin position="217"/>
        <end position="219"/>
    </location>
    <ligand>
        <name>S-adenosyl-L-methionine</name>
        <dbReference type="ChEBI" id="CHEBI:59789"/>
    </ligand>
</feature>
<dbReference type="PANTHER" id="PTHR30544">
    <property type="entry name" value="23S RRNA METHYLTRANSFERASE"/>
    <property type="match status" value="1"/>
</dbReference>
<evidence type="ECO:0000313" key="17">
    <source>
        <dbReference type="Proteomes" id="UP000233350"/>
    </source>
</evidence>
<dbReference type="InterPro" id="IPR027492">
    <property type="entry name" value="RNA_MTrfase_RlmN"/>
</dbReference>
<keyword evidence="4 14" id="KW-0963">Cytoplasm</keyword>
<evidence type="ECO:0000256" key="1">
    <source>
        <dbReference type="ARBA" id="ARBA00004496"/>
    </source>
</evidence>
<keyword evidence="5 14" id="KW-0698">rRNA processing</keyword>
<dbReference type="PIRSF" id="PIRSF006004">
    <property type="entry name" value="CHP00048"/>
    <property type="match status" value="1"/>
</dbReference>
<dbReference type="InterPro" id="IPR040072">
    <property type="entry name" value="Methyltransferase_A"/>
</dbReference>
<dbReference type="GO" id="GO:0070040">
    <property type="term" value="F:rRNA (adenine(2503)-C2-)-methyltransferase activity"/>
    <property type="evidence" value="ECO:0007669"/>
    <property type="project" value="UniProtKB-UniRule"/>
</dbReference>
<comment type="catalytic activity">
    <reaction evidence="14">
        <text>adenosine(2503) in 23S rRNA + 2 reduced [2Fe-2S]-[ferredoxin] + 2 S-adenosyl-L-methionine = 2-methyladenosine(2503) in 23S rRNA + 5'-deoxyadenosine + L-methionine + 2 oxidized [2Fe-2S]-[ferredoxin] + S-adenosyl-L-homocysteine</text>
        <dbReference type="Rhea" id="RHEA:42916"/>
        <dbReference type="Rhea" id="RHEA-COMP:10000"/>
        <dbReference type="Rhea" id="RHEA-COMP:10001"/>
        <dbReference type="Rhea" id="RHEA-COMP:10152"/>
        <dbReference type="Rhea" id="RHEA-COMP:10282"/>
        <dbReference type="ChEBI" id="CHEBI:17319"/>
        <dbReference type="ChEBI" id="CHEBI:33737"/>
        <dbReference type="ChEBI" id="CHEBI:33738"/>
        <dbReference type="ChEBI" id="CHEBI:57844"/>
        <dbReference type="ChEBI" id="CHEBI:57856"/>
        <dbReference type="ChEBI" id="CHEBI:59789"/>
        <dbReference type="ChEBI" id="CHEBI:74411"/>
        <dbReference type="ChEBI" id="CHEBI:74497"/>
        <dbReference type="EC" id="2.1.1.192"/>
    </reaction>
</comment>
<feature type="binding site" evidence="14">
    <location>
        <position position="112"/>
    </location>
    <ligand>
        <name>[4Fe-4S] cluster</name>
        <dbReference type="ChEBI" id="CHEBI:49883"/>
        <note>4Fe-4S-S-AdoMet</note>
    </ligand>
</feature>
<dbReference type="InterPro" id="IPR007197">
    <property type="entry name" value="rSAM"/>
</dbReference>
<accession>A0A2N3PLH1</accession>
<dbReference type="InterPro" id="IPR048641">
    <property type="entry name" value="RlmN_N"/>
</dbReference>
<evidence type="ECO:0000256" key="12">
    <source>
        <dbReference type="ARBA" id="ARBA00023014"/>
    </source>
</evidence>
<dbReference type="CDD" id="cd01335">
    <property type="entry name" value="Radical_SAM"/>
    <property type="match status" value="1"/>
</dbReference>
<evidence type="ECO:0000256" key="5">
    <source>
        <dbReference type="ARBA" id="ARBA00022552"/>
    </source>
</evidence>
<keyword evidence="6 14" id="KW-0489">Methyltransferase</keyword>
<evidence type="ECO:0000313" key="16">
    <source>
        <dbReference type="EMBL" id="PKT82634.1"/>
    </source>
</evidence>
<organism evidence="16 17">
    <name type="scientific">Helicobacter winghamensis</name>
    <dbReference type="NCBI Taxonomy" id="157268"/>
    <lineage>
        <taxon>Bacteria</taxon>
        <taxon>Pseudomonadati</taxon>
        <taxon>Campylobacterota</taxon>
        <taxon>Epsilonproteobacteria</taxon>
        <taxon>Campylobacterales</taxon>
        <taxon>Helicobacteraceae</taxon>
        <taxon>Helicobacter</taxon>
    </lineage>
</organism>
<dbReference type="GO" id="GO:0070475">
    <property type="term" value="P:rRNA base methylation"/>
    <property type="evidence" value="ECO:0007669"/>
    <property type="project" value="UniProtKB-UniRule"/>
</dbReference>
<feature type="active site" description="Proton acceptor" evidence="14">
    <location>
        <position position="91"/>
    </location>
</feature>
<evidence type="ECO:0000256" key="13">
    <source>
        <dbReference type="ARBA" id="ARBA00023157"/>
    </source>
</evidence>
<dbReference type="GO" id="GO:0046872">
    <property type="term" value="F:metal ion binding"/>
    <property type="evidence" value="ECO:0007669"/>
    <property type="project" value="UniProtKB-KW"/>
</dbReference>
<keyword evidence="7 14" id="KW-0808">Transferase</keyword>
<feature type="binding site" evidence="14">
    <location>
        <position position="293"/>
    </location>
    <ligand>
        <name>S-adenosyl-L-methionine</name>
        <dbReference type="ChEBI" id="CHEBI:59789"/>
    </ligand>
</feature>
<comment type="cofactor">
    <cofactor evidence="14">
        <name>[4Fe-4S] cluster</name>
        <dbReference type="ChEBI" id="CHEBI:49883"/>
    </cofactor>
    <text evidence="14">Binds 1 [4Fe-4S] cluster. The cluster is coordinated with 3 cysteines and an exchangeable S-adenosyl-L-methionine.</text>
</comment>
<keyword evidence="10 14" id="KW-0479">Metal-binding</keyword>
<sequence>MKDNIFSYSLNALGLKLESAGFQKFRAKQIYHWLYIRYVEDFEAMDNLPKELKTYLKETFTTTSAQICKQEKSLDGSVKYLFQAQDNLTYEAVFLKMKEDKFTLCLSSQVGCKVGCSFCLTAKGGFVRNLSTGEIVYQVLAIKKAQNIPHNKAINIVYMGMGEPLDNLDNVTNTIKILAELDGLSISTRRQTISTSGIAPKIKKLGTLNLGVQLAISLHAVDDKLRSELMPINKAYNIQAVIDEVVQFPIDSRKRVMFEYLVIDGLNDGLDSAKKLVALLNKLKAKVNLIYFNPHEGSIYKRPSAEKVEAFREFLLKKGLLCTIRESKGLDISAACGQLREREITEQTSTQKEE</sequence>
<dbReference type="AlphaFoldDB" id="A0A2N3PLH1"/>
<dbReference type="InterPro" id="IPR004383">
    <property type="entry name" value="rRNA_lsu_MTrfase_RlmN/Cfr"/>
</dbReference>
<dbReference type="SFLD" id="SFLDS00029">
    <property type="entry name" value="Radical_SAM"/>
    <property type="match status" value="1"/>
</dbReference>
<dbReference type="Gene3D" id="1.10.150.530">
    <property type="match status" value="1"/>
</dbReference>
<proteinExistence type="inferred from homology"/>
<feature type="binding site" evidence="14">
    <location>
        <position position="119"/>
    </location>
    <ligand>
        <name>[4Fe-4S] cluster</name>
        <dbReference type="ChEBI" id="CHEBI:49883"/>
        <note>4Fe-4S-S-AdoMet</note>
    </ligand>
</feature>
<feature type="active site" description="S-methylcysteine intermediate" evidence="14">
    <location>
        <position position="336"/>
    </location>
</feature>
<feature type="binding site" evidence="14">
    <location>
        <position position="194"/>
    </location>
    <ligand>
        <name>S-adenosyl-L-methionine</name>
        <dbReference type="ChEBI" id="CHEBI:59789"/>
    </ligand>
</feature>
<evidence type="ECO:0000256" key="4">
    <source>
        <dbReference type="ARBA" id="ARBA00022490"/>
    </source>
</evidence>
<name>A0A2N3PLH1_9HELI</name>
<reference evidence="16 17" key="1">
    <citation type="submission" date="2016-07" db="EMBL/GenBank/DDBJ databases">
        <title>Detection of Helicobacter winghamensis from caecal content of red fox (Vulpes vulpes).</title>
        <authorList>
            <person name="Zanoni R.G."/>
            <person name="Florio D."/>
            <person name="Caffara M."/>
            <person name="Renzi M."/>
            <person name="Parisi A."/>
            <person name="Pasquali F."/>
            <person name="Manfreda G."/>
        </authorList>
    </citation>
    <scope>NUCLEOTIDE SEQUENCE [LARGE SCALE GENOMIC DNA]</scope>
    <source>
        <strain evidence="16 17">295_13</strain>
    </source>
</reference>
<evidence type="ECO:0000256" key="8">
    <source>
        <dbReference type="ARBA" id="ARBA00022691"/>
    </source>
</evidence>
<dbReference type="Pfam" id="PF21016">
    <property type="entry name" value="RlmN_N"/>
    <property type="match status" value="1"/>
</dbReference>
<comment type="miscellaneous">
    <text evidence="14">Reaction proceeds by a ping-pong mechanism involving intermediate methylation of a conserved cysteine residue.</text>
</comment>
<evidence type="ECO:0000256" key="10">
    <source>
        <dbReference type="ARBA" id="ARBA00022723"/>
    </source>
</evidence>
<feature type="binding site" evidence="14">
    <location>
        <position position="116"/>
    </location>
    <ligand>
        <name>[4Fe-4S] cluster</name>
        <dbReference type="ChEBI" id="CHEBI:49883"/>
        <note>4Fe-4S-S-AdoMet</note>
    </ligand>
</feature>
<dbReference type="GO" id="GO:0030488">
    <property type="term" value="P:tRNA methylation"/>
    <property type="evidence" value="ECO:0007669"/>
    <property type="project" value="UniProtKB-UniRule"/>
</dbReference>
<dbReference type="Pfam" id="PF04055">
    <property type="entry name" value="Radical_SAM"/>
    <property type="match status" value="1"/>
</dbReference>
<evidence type="ECO:0000256" key="3">
    <source>
        <dbReference type="ARBA" id="ARBA00022485"/>
    </source>
</evidence>
<dbReference type="PANTHER" id="PTHR30544:SF5">
    <property type="entry name" value="RADICAL SAM CORE DOMAIN-CONTAINING PROTEIN"/>
    <property type="match status" value="1"/>
</dbReference>
<comment type="subcellular location">
    <subcellularLocation>
        <location evidence="1 14">Cytoplasm</location>
    </subcellularLocation>
</comment>
<dbReference type="OrthoDB" id="9793973at2"/>
<dbReference type="FunFam" id="3.20.20.70:FF:000014">
    <property type="entry name" value="Probable dual-specificity RNA methyltransferase RlmN"/>
    <property type="match status" value="1"/>
</dbReference>
<comment type="caution">
    <text evidence="16">The sequence shown here is derived from an EMBL/GenBank/DDBJ whole genome shotgun (WGS) entry which is preliminary data.</text>
</comment>
<keyword evidence="3 14" id="KW-0004">4Fe-4S</keyword>
<dbReference type="GO" id="GO:0005737">
    <property type="term" value="C:cytoplasm"/>
    <property type="evidence" value="ECO:0007669"/>
    <property type="project" value="UniProtKB-SubCell"/>
</dbReference>
<keyword evidence="8 14" id="KW-0949">S-adenosyl-L-methionine</keyword>
<gene>
    <name evidence="14" type="primary">rlmN</name>
    <name evidence="16" type="ORF">BCM31_07860</name>
</gene>
<dbReference type="GO" id="GO:0019843">
    <property type="term" value="F:rRNA binding"/>
    <property type="evidence" value="ECO:0007669"/>
    <property type="project" value="UniProtKB-UniRule"/>
</dbReference>
<dbReference type="RefSeq" id="WP_006802297.1">
    <property type="nucleotide sequence ID" value="NZ_CABKOI010000021.1"/>
</dbReference>
<feature type="domain" description="Radical SAM core" evidence="15">
    <location>
        <begin position="98"/>
        <end position="331"/>
    </location>
</feature>
<dbReference type="SFLD" id="SFLDG01062">
    <property type="entry name" value="methyltransferase_(Class_A)"/>
    <property type="match status" value="1"/>
</dbReference>
<dbReference type="InterPro" id="IPR013785">
    <property type="entry name" value="Aldolase_TIM"/>
</dbReference>
<keyword evidence="17" id="KW-1185">Reference proteome</keyword>
<dbReference type="STRING" id="556267.HWAG_00604"/>
<dbReference type="NCBIfam" id="TIGR00048">
    <property type="entry name" value="rRNA_mod_RlmN"/>
    <property type="match status" value="1"/>
</dbReference>
<dbReference type="GO" id="GO:0002935">
    <property type="term" value="F:tRNA (adenine(37)-C2)-methyltransferase activity"/>
    <property type="evidence" value="ECO:0007669"/>
    <property type="project" value="UniProtKB-UniRule"/>
</dbReference>
<dbReference type="GO" id="GO:0051539">
    <property type="term" value="F:4 iron, 4 sulfur cluster binding"/>
    <property type="evidence" value="ECO:0007669"/>
    <property type="project" value="UniProtKB-UniRule"/>
</dbReference>
<feature type="binding site" evidence="14">
    <location>
        <begin position="162"/>
        <end position="163"/>
    </location>
    <ligand>
        <name>S-adenosyl-L-methionine</name>
        <dbReference type="ChEBI" id="CHEBI:59789"/>
    </ligand>
</feature>
<evidence type="ECO:0000256" key="2">
    <source>
        <dbReference type="ARBA" id="ARBA00007544"/>
    </source>
</evidence>
<comment type="function">
    <text evidence="14">Specifically methylates position 2 of adenine 2503 in 23S rRNA and position 2 of adenine 37 in tRNAs.</text>
</comment>
<protein>
    <recommendedName>
        <fullName evidence="14">Probable dual-specificity RNA methyltransferase RlmN</fullName>
        <ecNumber evidence="14">2.1.1.192</ecNumber>
    </recommendedName>
    <alternativeName>
        <fullName evidence="14">23S rRNA (adenine(2503)-C(2))-methyltransferase</fullName>
    </alternativeName>
    <alternativeName>
        <fullName evidence="14">23S rRNA m2A2503 methyltransferase</fullName>
    </alternativeName>
    <alternativeName>
        <fullName evidence="14">Ribosomal RNA large subunit methyltransferase N</fullName>
    </alternativeName>
    <alternativeName>
        <fullName evidence="14">tRNA (adenine(37)-C(2))-methyltransferase</fullName>
    </alternativeName>
    <alternativeName>
        <fullName evidence="14">tRNA m2A37 methyltransferase</fullName>
    </alternativeName>
</protein>
<dbReference type="EMBL" id="MBPK01000002">
    <property type="protein sequence ID" value="PKT82634.1"/>
    <property type="molecule type" value="Genomic_DNA"/>
</dbReference>
<dbReference type="SUPFAM" id="SSF102114">
    <property type="entry name" value="Radical SAM enzymes"/>
    <property type="match status" value="1"/>
</dbReference>
<dbReference type="EC" id="2.1.1.192" evidence="14"/>
<keyword evidence="9 14" id="KW-0819">tRNA processing</keyword>
<comment type="caution">
    <text evidence="14">Lacks conserved residue(s) required for the propagation of feature annotation.</text>
</comment>
<evidence type="ECO:0000256" key="14">
    <source>
        <dbReference type="HAMAP-Rule" id="MF_01849"/>
    </source>
</evidence>
<dbReference type="GeneID" id="97289059"/>
<dbReference type="SFLD" id="SFLDF00275">
    <property type="entry name" value="adenosine_C2_methyltransferase"/>
    <property type="match status" value="1"/>
</dbReference>
<keyword evidence="11 14" id="KW-0408">Iron</keyword>
<dbReference type="PROSITE" id="PS51918">
    <property type="entry name" value="RADICAL_SAM"/>
    <property type="match status" value="1"/>
</dbReference>
<comment type="similarity">
    <text evidence="2 14">Belongs to the radical SAM superfamily. RlmN family.</text>
</comment>
<evidence type="ECO:0000256" key="7">
    <source>
        <dbReference type="ARBA" id="ARBA00022679"/>
    </source>
</evidence>
<keyword evidence="12 14" id="KW-0411">Iron-sulfur</keyword>
<comment type="catalytic activity">
    <reaction evidence="14">
        <text>adenosine(37) in tRNA + 2 reduced [2Fe-2S]-[ferredoxin] + 2 S-adenosyl-L-methionine = 2-methyladenosine(37) in tRNA + 5'-deoxyadenosine + L-methionine + 2 oxidized [2Fe-2S]-[ferredoxin] + S-adenosyl-L-homocysteine</text>
        <dbReference type="Rhea" id="RHEA:43332"/>
        <dbReference type="Rhea" id="RHEA-COMP:10000"/>
        <dbReference type="Rhea" id="RHEA-COMP:10001"/>
        <dbReference type="Rhea" id="RHEA-COMP:10162"/>
        <dbReference type="Rhea" id="RHEA-COMP:10485"/>
        <dbReference type="ChEBI" id="CHEBI:17319"/>
        <dbReference type="ChEBI" id="CHEBI:33737"/>
        <dbReference type="ChEBI" id="CHEBI:33738"/>
        <dbReference type="ChEBI" id="CHEBI:57844"/>
        <dbReference type="ChEBI" id="CHEBI:57856"/>
        <dbReference type="ChEBI" id="CHEBI:59789"/>
        <dbReference type="ChEBI" id="CHEBI:74411"/>
        <dbReference type="ChEBI" id="CHEBI:74497"/>
        <dbReference type="EC" id="2.1.1.192"/>
    </reaction>
</comment>
<dbReference type="Gene3D" id="3.20.20.70">
    <property type="entry name" value="Aldolase class I"/>
    <property type="match status" value="1"/>
</dbReference>
<dbReference type="GO" id="GO:0000049">
    <property type="term" value="F:tRNA binding"/>
    <property type="evidence" value="ECO:0007669"/>
    <property type="project" value="UniProtKB-UniRule"/>
</dbReference>
<dbReference type="HAMAP" id="MF_01849">
    <property type="entry name" value="RNA_methyltr_RlmN"/>
    <property type="match status" value="1"/>
</dbReference>
<evidence type="ECO:0000259" key="15">
    <source>
        <dbReference type="PROSITE" id="PS51918"/>
    </source>
</evidence>
<evidence type="ECO:0000256" key="11">
    <source>
        <dbReference type="ARBA" id="ARBA00023004"/>
    </source>
</evidence>
<evidence type="ECO:0000256" key="9">
    <source>
        <dbReference type="ARBA" id="ARBA00022694"/>
    </source>
</evidence>
<keyword evidence="13 14" id="KW-1015">Disulfide bond</keyword>